<dbReference type="InterPro" id="IPR052928">
    <property type="entry name" value="Desiccation-related_membrane"/>
</dbReference>
<dbReference type="EMBL" id="JAWDIQ010000001">
    <property type="protein sequence ID" value="MDY0407818.1"/>
    <property type="molecule type" value="Genomic_DNA"/>
</dbReference>
<dbReference type="InterPro" id="IPR024623">
    <property type="entry name" value="YtxH"/>
</dbReference>
<sequence>MARSKSLLLGFVVGGVVTATTTLLSTPASGKDMRLRMKQQSLEWKELFENLMRDSFKLKDQLTKTSKEGSSLIKNLTKEMKVSITEWKASVQPHQENIKHYLEEIESSLKDLEDKIKKD</sequence>
<dbReference type="Pfam" id="PF12732">
    <property type="entry name" value="YtxH"/>
    <property type="match status" value="1"/>
</dbReference>
<protein>
    <submittedName>
        <fullName evidence="1">YtxH domain-containing protein</fullName>
    </submittedName>
</protein>
<organism evidence="1 2">
    <name type="scientific">Paracerasibacillus soli</name>
    <dbReference type="NCBI Taxonomy" id="480284"/>
    <lineage>
        <taxon>Bacteria</taxon>
        <taxon>Bacillati</taxon>
        <taxon>Bacillota</taxon>
        <taxon>Bacilli</taxon>
        <taxon>Bacillales</taxon>
        <taxon>Bacillaceae</taxon>
        <taxon>Paracerasibacillus</taxon>
    </lineage>
</organism>
<keyword evidence="2" id="KW-1185">Reference proteome</keyword>
<dbReference type="PANTHER" id="PTHR35792:SF3">
    <property type="entry name" value="IG HYPOTHETICAL 17707"/>
    <property type="match status" value="1"/>
</dbReference>
<reference evidence="1 2" key="1">
    <citation type="submission" date="2023-10" db="EMBL/GenBank/DDBJ databases">
        <title>Virgibacillus soli CC-YMP-6 genome.</title>
        <authorList>
            <person name="Miliotis G."/>
            <person name="Sengupta P."/>
            <person name="Hameed A."/>
            <person name="Chuvochina M."/>
            <person name="Mcdonagh F."/>
            <person name="Simpson A.C."/>
            <person name="Singh N.K."/>
            <person name="Rekha P.D."/>
            <person name="Raman K."/>
            <person name="Hugenholtz P."/>
            <person name="Venkateswaran K."/>
        </authorList>
    </citation>
    <scope>NUCLEOTIDE SEQUENCE [LARGE SCALE GENOMIC DNA]</scope>
    <source>
        <strain evidence="1 2">CC-YMP-6</strain>
    </source>
</reference>
<dbReference type="PANTHER" id="PTHR35792">
    <property type="entry name" value="GENERAL STRESS PROTEIN"/>
    <property type="match status" value="1"/>
</dbReference>
<comment type="caution">
    <text evidence="1">The sequence shown here is derived from an EMBL/GenBank/DDBJ whole genome shotgun (WGS) entry which is preliminary data.</text>
</comment>
<name>A0ABU5CN87_9BACI</name>
<accession>A0ABU5CN87</accession>
<evidence type="ECO:0000313" key="1">
    <source>
        <dbReference type="EMBL" id="MDY0407818.1"/>
    </source>
</evidence>
<gene>
    <name evidence="1" type="ORF">RWD45_03340</name>
</gene>
<dbReference type="Proteomes" id="UP001275315">
    <property type="component" value="Unassembled WGS sequence"/>
</dbReference>
<proteinExistence type="predicted"/>
<dbReference type="RefSeq" id="WP_320378599.1">
    <property type="nucleotide sequence ID" value="NZ_JAWDIQ010000001.1"/>
</dbReference>
<evidence type="ECO:0000313" key="2">
    <source>
        <dbReference type="Proteomes" id="UP001275315"/>
    </source>
</evidence>